<dbReference type="EMBL" id="CAJVCH010333118">
    <property type="protein sequence ID" value="CAG7814993.1"/>
    <property type="molecule type" value="Genomic_DNA"/>
</dbReference>
<reference evidence="2" key="1">
    <citation type="submission" date="2021-06" db="EMBL/GenBank/DDBJ databases">
        <authorList>
            <person name="Hodson N. C."/>
            <person name="Mongue J. A."/>
            <person name="Jaron S. K."/>
        </authorList>
    </citation>
    <scope>NUCLEOTIDE SEQUENCE</scope>
</reference>
<dbReference type="Proteomes" id="UP000708208">
    <property type="component" value="Unassembled WGS sequence"/>
</dbReference>
<evidence type="ECO:0000256" key="1">
    <source>
        <dbReference type="SAM" id="SignalP"/>
    </source>
</evidence>
<dbReference type="AlphaFoldDB" id="A0A8J2PAR0"/>
<evidence type="ECO:0000313" key="3">
    <source>
        <dbReference type="Proteomes" id="UP000708208"/>
    </source>
</evidence>
<organism evidence="2 3">
    <name type="scientific">Allacma fusca</name>
    <dbReference type="NCBI Taxonomy" id="39272"/>
    <lineage>
        <taxon>Eukaryota</taxon>
        <taxon>Metazoa</taxon>
        <taxon>Ecdysozoa</taxon>
        <taxon>Arthropoda</taxon>
        <taxon>Hexapoda</taxon>
        <taxon>Collembola</taxon>
        <taxon>Symphypleona</taxon>
        <taxon>Sminthuridae</taxon>
        <taxon>Allacma</taxon>
    </lineage>
</organism>
<feature type="signal peptide" evidence="1">
    <location>
        <begin position="1"/>
        <end position="23"/>
    </location>
</feature>
<proteinExistence type="predicted"/>
<keyword evidence="1" id="KW-0732">Signal</keyword>
<feature type="chain" id="PRO_5035230401" evidence="1">
    <location>
        <begin position="24"/>
        <end position="134"/>
    </location>
</feature>
<comment type="caution">
    <text evidence="2">The sequence shown here is derived from an EMBL/GenBank/DDBJ whole genome shotgun (WGS) entry which is preliminary data.</text>
</comment>
<accession>A0A8J2PAR0</accession>
<sequence length="134" mass="14995">MAFKFAGIILILFGVSIFSTVTSFDCSSLVEEINSGQLNWLADCNIVVPVSTTKEGWTLALTFDQVFTGVGTWELWVNFNGTARIATLSDREPYGNTELDAGQLFHFRFRVNYGRDIPKPQVISMNFQGIELCK</sequence>
<evidence type="ECO:0000313" key="2">
    <source>
        <dbReference type="EMBL" id="CAG7814993.1"/>
    </source>
</evidence>
<dbReference type="OrthoDB" id="10462428at2759"/>
<keyword evidence="3" id="KW-1185">Reference proteome</keyword>
<name>A0A8J2PAR0_9HEXA</name>
<protein>
    <submittedName>
        <fullName evidence="2">Uncharacterized protein</fullName>
    </submittedName>
</protein>
<gene>
    <name evidence="2" type="ORF">AFUS01_LOCUS25699</name>
</gene>